<accession>A0A316E9X5</accession>
<keyword evidence="2" id="KW-1185">Reference proteome</keyword>
<reference evidence="1 2" key="1">
    <citation type="submission" date="2018-05" db="EMBL/GenBank/DDBJ databases">
        <title>Genomic Encyclopedia of Archaeal and Bacterial Type Strains, Phase II (KMG-II): from individual species to whole genera.</title>
        <authorList>
            <person name="Goeker M."/>
        </authorList>
    </citation>
    <scope>NUCLEOTIDE SEQUENCE [LARGE SCALE GENOMIC DNA]</scope>
    <source>
        <strain evidence="1 2">DSM 22214</strain>
    </source>
</reference>
<dbReference type="RefSeq" id="WP_109742760.1">
    <property type="nucleotide sequence ID" value="NZ_QGGO01000008.1"/>
</dbReference>
<gene>
    <name evidence="1" type="ORF">LV89_02012</name>
</gene>
<name>A0A316E9X5_9BACT</name>
<evidence type="ECO:0000313" key="1">
    <source>
        <dbReference type="EMBL" id="PWK27197.1"/>
    </source>
</evidence>
<organism evidence="1 2">
    <name type="scientific">Arcicella aurantiaca</name>
    <dbReference type="NCBI Taxonomy" id="591202"/>
    <lineage>
        <taxon>Bacteria</taxon>
        <taxon>Pseudomonadati</taxon>
        <taxon>Bacteroidota</taxon>
        <taxon>Cytophagia</taxon>
        <taxon>Cytophagales</taxon>
        <taxon>Flectobacillaceae</taxon>
        <taxon>Arcicella</taxon>
    </lineage>
</organism>
<dbReference type="AlphaFoldDB" id="A0A316E9X5"/>
<protein>
    <submittedName>
        <fullName evidence="1">Uncharacterized protein</fullName>
    </submittedName>
</protein>
<evidence type="ECO:0000313" key="2">
    <source>
        <dbReference type="Proteomes" id="UP000245489"/>
    </source>
</evidence>
<dbReference type="Proteomes" id="UP000245489">
    <property type="component" value="Unassembled WGS sequence"/>
</dbReference>
<dbReference type="EMBL" id="QGGO01000008">
    <property type="protein sequence ID" value="PWK27197.1"/>
    <property type="molecule type" value="Genomic_DNA"/>
</dbReference>
<sequence length="129" mass="15108">MTIGQFIEAFVKIEEINPNQFGYHPFHMISIDNENKMSVHCLVGHRSEQCYAALKAEWKSGCNNVIMACDFPQAFDIESDFVLVFQILDGAVNYRVIPYNKRGEIKEPKKESYDIVNQIMMQFDYFLRR</sequence>
<proteinExistence type="predicted"/>
<comment type="caution">
    <text evidence="1">The sequence shown here is derived from an EMBL/GenBank/DDBJ whole genome shotgun (WGS) entry which is preliminary data.</text>
</comment>